<dbReference type="Proteomes" id="UP000249239">
    <property type="component" value="Unassembled WGS sequence"/>
</dbReference>
<evidence type="ECO:0000256" key="1">
    <source>
        <dbReference type="ARBA" id="ARBA00006484"/>
    </source>
</evidence>
<dbReference type="InterPro" id="IPR036291">
    <property type="entry name" value="NAD(P)-bd_dom_sf"/>
</dbReference>
<keyword evidence="4" id="KW-1185">Reference proteome</keyword>
<dbReference type="EMBL" id="QKZK01000041">
    <property type="protein sequence ID" value="PZX11287.1"/>
    <property type="molecule type" value="Genomic_DNA"/>
</dbReference>
<evidence type="ECO:0000256" key="2">
    <source>
        <dbReference type="ARBA" id="ARBA00023002"/>
    </source>
</evidence>
<evidence type="ECO:0000313" key="3">
    <source>
        <dbReference type="EMBL" id="PZX11287.1"/>
    </source>
</evidence>
<dbReference type="Gene3D" id="3.40.50.720">
    <property type="entry name" value="NAD(P)-binding Rossmann-like Domain"/>
    <property type="match status" value="1"/>
</dbReference>
<proteinExistence type="inferred from homology"/>
<gene>
    <name evidence="3" type="ORF">LX69_03170</name>
</gene>
<reference evidence="3 4" key="1">
    <citation type="submission" date="2018-06" db="EMBL/GenBank/DDBJ databases">
        <title>Genomic Encyclopedia of Archaeal and Bacterial Type Strains, Phase II (KMG-II): from individual species to whole genera.</title>
        <authorList>
            <person name="Goeker M."/>
        </authorList>
    </citation>
    <scope>NUCLEOTIDE SEQUENCE [LARGE SCALE GENOMIC DNA]</scope>
    <source>
        <strain evidence="3 4">DSM 6779</strain>
    </source>
</reference>
<dbReference type="PRINTS" id="PR00081">
    <property type="entry name" value="GDHRDH"/>
</dbReference>
<protein>
    <submittedName>
        <fullName evidence="3">NAD(P)-dependent dehydrogenase (Short-subunit alcohol dehydrogenase family)</fullName>
    </submittedName>
</protein>
<dbReference type="InterPro" id="IPR002347">
    <property type="entry name" value="SDR_fam"/>
</dbReference>
<name>A0A2W7MYR5_9BACT</name>
<accession>A0A2W7MYR5</accession>
<dbReference type="Pfam" id="PF13561">
    <property type="entry name" value="adh_short_C2"/>
    <property type="match status" value="1"/>
</dbReference>
<organism evidence="3 4">
    <name type="scientific">Breznakibacter xylanolyticus</name>
    <dbReference type="NCBI Taxonomy" id="990"/>
    <lineage>
        <taxon>Bacteria</taxon>
        <taxon>Pseudomonadati</taxon>
        <taxon>Bacteroidota</taxon>
        <taxon>Bacteroidia</taxon>
        <taxon>Marinilabiliales</taxon>
        <taxon>Marinilabiliaceae</taxon>
        <taxon>Breznakibacter</taxon>
    </lineage>
</organism>
<dbReference type="PANTHER" id="PTHR43639">
    <property type="entry name" value="OXIDOREDUCTASE, SHORT-CHAIN DEHYDROGENASE/REDUCTASE FAMILY (AFU_ORTHOLOGUE AFUA_5G02870)"/>
    <property type="match status" value="1"/>
</dbReference>
<dbReference type="AlphaFoldDB" id="A0A2W7MYR5"/>
<dbReference type="RefSeq" id="WP_111446969.1">
    <property type="nucleotide sequence ID" value="NZ_QKZK01000041.1"/>
</dbReference>
<keyword evidence="2" id="KW-0560">Oxidoreductase</keyword>
<evidence type="ECO:0000313" key="4">
    <source>
        <dbReference type="Proteomes" id="UP000249239"/>
    </source>
</evidence>
<dbReference type="PANTHER" id="PTHR43639:SF1">
    <property type="entry name" value="SHORT-CHAIN DEHYDROGENASE_REDUCTASE FAMILY PROTEIN"/>
    <property type="match status" value="1"/>
</dbReference>
<comment type="caution">
    <text evidence="3">The sequence shown here is derived from an EMBL/GenBank/DDBJ whole genome shotgun (WGS) entry which is preliminary data.</text>
</comment>
<sequence>MPHSSALVTGSSKRIGREIAIHLAQIGYHVALHCHHSTDDALALSQQLTVLHPQQMFPVVCHNLEHWEMAGTIFSQLPPEMPHVQLLVNNASLFEPGTLSHTPPEQLLRNHAINFFAPLELMRAFEKQTPQGHIINILDTQICRNTSTHAAYLLAKKSLMHLTQMAALEWAPRIRVNAIAPGPVLPATDGLPNRFESVIKQSPMQQAVSIETLLNGIDFLNSAPQITGQIIYADSGSHL</sequence>
<dbReference type="GO" id="GO:0016491">
    <property type="term" value="F:oxidoreductase activity"/>
    <property type="evidence" value="ECO:0007669"/>
    <property type="project" value="UniProtKB-KW"/>
</dbReference>
<comment type="similarity">
    <text evidence="1">Belongs to the short-chain dehydrogenases/reductases (SDR) family.</text>
</comment>
<dbReference type="SUPFAM" id="SSF51735">
    <property type="entry name" value="NAD(P)-binding Rossmann-fold domains"/>
    <property type="match status" value="1"/>
</dbReference>
<dbReference type="OrthoDB" id="9808814at2"/>